<dbReference type="AlphaFoldDB" id="A0A8J0T686"/>
<dbReference type="Gene3D" id="2.10.50.30">
    <property type="entry name" value="GPCR, family 3, nine cysteines domain"/>
    <property type="match status" value="1"/>
</dbReference>
<keyword evidence="13" id="KW-1185">Reference proteome</keyword>
<dbReference type="SUPFAM" id="SSF53822">
    <property type="entry name" value="Periplasmic binding protein-like I"/>
    <property type="match status" value="1"/>
</dbReference>
<evidence type="ECO:0000256" key="2">
    <source>
        <dbReference type="ARBA" id="ARBA00022475"/>
    </source>
</evidence>
<comment type="subcellular location">
    <subcellularLocation>
        <location evidence="1">Cell membrane</location>
        <topology evidence="1">Multi-pass membrane protein</topology>
    </subcellularLocation>
</comment>
<evidence type="ECO:0000256" key="10">
    <source>
        <dbReference type="ARBA" id="ARBA00023224"/>
    </source>
</evidence>
<dbReference type="InterPro" id="IPR011500">
    <property type="entry name" value="GPCR_3_9-Cys_dom"/>
</dbReference>
<dbReference type="InterPro" id="IPR038550">
    <property type="entry name" value="GPCR_3_9-Cys_sf"/>
</dbReference>
<dbReference type="Proteomes" id="UP000008143">
    <property type="component" value="Chromosome 8"/>
</dbReference>
<dbReference type="Xenbase" id="XB-GENE-29088315">
    <property type="gene designation" value="LOC101735142"/>
</dbReference>
<dbReference type="InterPro" id="IPR001828">
    <property type="entry name" value="ANF_lig-bd_rcpt"/>
</dbReference>
<dbReference type="InterPro" id="IPR028082">
    <property type="entry name" value="Peripla_BP_I"/>
</dbReference>
<evidence type="ECO:0000256" key="1">
    <source>
        <dbReference type="ARBA" id="ARBA00004651"/>
    </source>
</evidence>
<dbReference type="Gene3D" id="3.40.50.2300">
    <property type="match status" value="2"/>
</dbReference>
<proteinExistence type="predicted"/>
<dbReference type="PROSITE" id="PS50259">
    <property type="entry name" value="G_PROTEIN_RECEP_F3_4"/>
    <property type="match status" value="1"/>
</dbReference>
<dbReference type="InterPro" id="IPR000068">
    <property type="entry name" value="GPCR_3_Ca_sens_rcpt-rel"/>
</dbReference>
<dbReference type="GeneID" id="101735142"/>
<keyword evidence="10" id="KW-0807">Transducer</keyword>
<dbReference type="InterPro" id="IPR000337">
    <property type="entry name" value="GPCR_3"/>
</dbReference>
<feature type="transmembrane region" description="Helical" evidence="11">
    <location>
        <begin position="637"/>
        <end position="659"/>
    </location>
</feature>
<dbReference type="FunFam" id="3.40.50.2300:FF:000728">
    <property type="entry name" value="Uncharacterized protein"/>
    <property type="match status" value="1"/>
</dbReference>
<feature type="transmembrane region" description="Helical" evidence="11">
    <location>
        <begin position="671"/>
        <end position="694"/>
    </location>
</feature>
<feature type="transmembrane region" description="Helical" evidence="11">
    <location>
        <begin position="758"/>
        <end position="782"/>
    </location>
</feature>
<gene>
    <name evidence="14 15" type="primary">LOC101735142</name>
</gene>
<protein>
    <submittedName>
        <fullName evidence="14">Vomeronasal type-2 receptor 26</fullName>
    </submittedName>
</protein>
<sequence length="865" mass="97511">MKSDYSRVVLIHFRLYFCPFMTIVLTLDCVIGEFNRRGCSLSTSISPDSYSRDGDITFGGILQIFVYASGEKNQDFSEAPNALTCFVPSLQYLRHLIAFIYAIEEINNSAEILPNITLGFQVYDACTSEVIALLSTFSILSERPEPVLNFICQKRLKTVAFIGHMSSSASLTIAGITQLYRFPQVSYGALDPLFNDRIRFPAMYRTVPNEYSQFTAIIQLLTHFEWTWVGIITSDDDSNLQASEELSKQMRQNGICVPFLEIIPTVVGSDMEDILRVTRVIKTTSARVIILYCSTSGFMSLLLNLKHFTRITWISSVTLNIATDYPVDRFLLAFSGFNGSLAISVPSQELPGFQGFFSEATLGKMPGNTFIEDYWFYNSGCPNVSIDNRGNQCQTEKYFKDILMLENKYRITYTTYMAVYALAQALHEMHSSTSLLTHLPEVSSGKIRMKLNHYLKNMHSRTSSGTPFHFDENGNIPGMFDIINWNIYPNGTITRTQVGSFLISRVPQLLMDDSNITWNPHFNQTPFSRCTIPCSFGFRIAHQTGKAPCCFDCIPCSDGEIANVTNMEYCWSCPEDRWSNINKDKCIQKTIDFLSYGDILGVTSSCIAFIFVVITAAVLFVFVKFRRSPIVRANDRNLSFILLVSIMLSFLCSFLFIGYPVELTCMLRQAAFGFIFTVAVSAVLGKTVTVIIAFNATKPNSTFRKWIGTRVSISLVLLFSFGELFICIIWLICSPPFVDTDTKTVVGTMIIQCNEGSFTAFYVVISYIGLLALFSFILAFLVRKLPDRFNDAQYITFSMLVFCSVWISFIPIYLSSKGKYVVAVEIFTILSSTGGLLLCIFAPKCYIILVKPELNSRKHLLKPKL</sequence>
<evidence type="ECO:0000256" key="3">
    <source>
        <dbReference type="ARBA" id="ARBA00022692"/>
    </source>
</evidence>
<dbReference type="AGR" id="Xenbase:XB-GENE-29088315"/>
<evidence type="ECO:0000256" key="11">
    <source>
        <dbReference type="SAM" id="Phobius"/>
    </source>
</evidence>
<dbReference type="FunFam" id="2.10.50.30:FF:000009">
    <property type="entry name" value="Vomeronasal 2, receptor 66"/>
    <property type="match status" value="1"/>
</dbReference>
<dbReference type="PRINTS" id="PR01535">
    <property type="entry name" value="VOMERONASL2R"/>
</dbReference>
<dbReference type="OMA" id="ILKHRIM"/>
<dbReference type="Pfam" id="PF00003">
    <property type="entry name" value="7tm_3"/>
    <property type="match status" value="1"/>
</dbReference>
<evidence type="ECO:0000256" key="5">
    <source>
        <dbReference type="ARBA" id="ARBA00022989"/>
    </source>
</evidence>
<reference evidence="14" key="1">
    <citation type="submission" date="2025-08" db="UniProtKB">
        <authorList>
            <consortium name="RefSeq"/>
        </authorList>
    </citation>
    <scope>IDENTIFICATION</scope>
    <source>
        <strain evidence="14">Nigerian</strain>
        <tissue evidence="14">Liver and blood</tissue>
    </source>
</reference>
<feature type="transmembrane region" description="Helical" evidence="11">
    <location>
        <begin position="599"/>
        <end position="625"/>
    </location>
</feature>
<feature type="transmembrane region" description="Helical" evidence="11">
    <location>
        <begin position="794"/>
        <end position="814"/>
    </location>
</feature>
<feature type="transmembrane region" description="Helical" evidence="11">
    <location>
        <begin position="715"/>
        <end position="738"/>
    </location>
</feature>
<keyword evidence="9" id="KW-0325">Glycoprotein</keyword>
<keyword evidence="6" id="KW-0297">G-protein coupled receptor</keyword>
<keyword evidence="7 11" id="KW-0472">Membrane</keyword>
<dbReference type="InterPro" id="IPR004073">
    <property type="entry name" value="GPCR_3_vmron_rcpt_2"/>
</dbReference>
<evidence type="ECO:0000256" key="4">
    <source>
        <dbReference type="ARBA" id="ARBA00022729"/>
    </source>
</evidence>
<dbReference type="FunFam" id="3.40.50.2300:FF:000024">
    <property type="entry name" value="Vomeronasal 2, receptor 73"/>
    <property type="match status" value="1"/>
</dbReference>
<dbReference type="CDD" id="cd06365">
    <property type="entry name" value="PBP1_pheromone_receptor"/>
    <property type="match status" value="1"/>
</dbReference>
<keyword evidence="3 11" id="KW-0812">Transmembrane</keyword>
<dbReference type="CDD" id="cd15283">
    <property type="entry name" value="7tmC_V2R_pheromone"/>
    <property type="match status" value="1"/>
</dbReference>
<evidence type="ECO:0000259" key="12">
    <source>
        <dbReference type="PROSITE" id="PS50259"/>
    </source>
</evidence>
<dbReference type="PANTHER" id="PTHR24061:SF612">
    <property type="entry name" value="VOMERONASAL TYPE-2 RECEPTOR 26"/>
    <property type="match status" value="1"/>
</dbReference>
<feature type="transmembrane region" description="Helical" evidence="11">
    <location>
        <begin position="826"/>
        <end position="849"/>
    </location>
</feature>
<keyword evidence="4" id="KW-0732">Signal</keyword>
<feature type="domain" description="G-protein coupled receptors family 3 profile" evidence="12">
    <location>
        <begin position="600"/>
        <end position="864"/>
    </location>
</feature>
<organism evidence="13 14">
    <name type="scientific">Xenopus tropicalis</name>
    <name type="common">Western clawed frog</name>
    <name type="synonym">Silurana tropicalis</name>
    <dbReference type="NCBI Taxonomy" id="8364"/>
    <lineage>
        <taxon>Eukaryota</taxon>
        <taxon>Metazoa</taxon>
        <taxon>Chordata</taxon>
        <taxon>Craniata</taxon>
        <taxon>Vertebrata</taxon>
        <taxon>Euteleostomi</taxon>
        <taxon>Amphibia</taxon>
        <taxon>Batrachia</taxon>
        <taxon>Anura</taxon>
        <taxon>Pipoidea</taxon>
        <taxon>Pipidae</taxon>
        <taxon>Xenopodinae</taxon>
        <taxon>Xenopus</taxon>
        <taxon>Silurana</taxon>
    </lineage>
</organism>
<evidence type="ECO:0000256" key="8">
    <source>
        <dbReference type="ARBA" id="ARBA00023170"/>
    </source>
</evidence>
<dbReference type="Pfam" id="PF01094">
    <property type="entry name" value="ANF_receptor"/>
    <property type="match status" value="1"/>
</dbReference>
<evidence type="ECO:0000256" key="7">
    <source>
        <dbReference type="ARBA" id="ARBA00023136"/>
    </source>
</evidence>
<dbReference type="PRINTS" id="PR00248">
    <property type="entry name" value="GPCRMGR"/>
</dbReference>
<dbReference type="Pfam" id="PF07562">
    <property type="entry name" value="NCD3G"/>
    <property type="match status" value="1"/>
</dbReference>
<evidence type="ECO:0000256" key="6">
    <source>
        <dbReference type="ARBA" id="ARBA00023040"/>
    </source>
</evidence>
<keyword evidence="8 14" id="KW-0675">Receptor</keyword>
<dbReference type="InterPro" id="IPR017978">
    <property type="entry name" value="GPCR_3_C"/>
</dbReference>
<dbReference type="OrthoDB" id="5984008at2759"/>
<evidence type="ECO:0000313" key="15">
    <source>
        <dbReference type="Xenbase" id="XB-GENE-29088315"/>
    </source>
</evidence>
<keyword evidence="5 11" id="KW-1133">Transmembrane helix</keyword>
<name>A0A8J0T686_XENTR</name>
<dbReference type="GO" id="GO:0005886">
    <property type="term" value="C:plasma membrane"/>
    <property type="evidence" value="ECO:0000318"/>
    <property type="project" value="GO_Central"/>
</dbReference>
<keyword evidence="2" id="KW-1003">Cell membrane</keyword>
<dbReference type="RefSeq" id="XP_017951958.2">
    <property type="nucleotide sequence ID" value="XM_018096469.2"/>
</dbReference>
<dbReference type="GO" id="GO:0004930">
    <property type="term" value="F:G protein-coupled receptor activity"/>
    <property type="evidence" value="ECO:0000318"/>
    <property type="project" value="GO_Central"/>
</dbReference>
<evidence type="ECO:0000256" key="9">
    <source>
        <dbReference type="ARBA" id="ARBA00023180"/>
    </source>
</evidence>
<evidence type="ECO:0000313" key="13">
    <source>
        <dbReference type="Proteomes" id="UP000008143"/>
    </source>
</evidence>
<dbReference type="PANTHER" id="PTHR24061">
    <property type="entry name" value="CALCIUM-SENSING RECEPTOR-RELATED"/>
    <property type="match status" value="1"/>
</dbReference>
<evidence type="ECO:0000313" key="14">
    <source>
        <dbReference type="RefSeq" id="XP_017951958.2"/>
    </source>
</evidence>
<accession>A0A8J0T686</accession>
<dbReference type="KEGG" id="xtr:101735142"/>